<name>A0A9P0GC35_9CUCU</name>
<keyword evidence="1" id="KW-0479">Metal-binding</keyword>
<feature type="compositionally biased region" description="Basic and acidic residues" evidence="4">
    <location>
        <begin position="161"/>
        <end position="171"/>
    </location>
</feature>
<evidence type="ECO:0000256" key="4">
    <source>
        <dbReference type="SAM" id="MobiDB-lite"/>
    </source>
</evidence>
<dbReference type="EMBL" id="OV651815">
    <property type="protein sequence ID" value="CAH1107793.1"/>
    <property type="molecule type" value="Genomic_DNA"/>
</dbReference>
<evidence type="ECO:0000256" key="1">
    <source>
        <dbReference type="ARBA" id="ARBA00022723"/>
    </source>
</evidence>
<keyword evidence="7" id="KW-1185">Reference proteome</keyword>
<evidence type="ECO:0000256" key="3">
    <source>
        <dbReference type="ARBA" id="ARBA00023038"/>
    </source>
</evidence>
<dbReference type="SUPFAM" id="SSF57716">
    <property type="entry name" value="Glucocorticoid receptor-like (DNA-binding domain)"/>
    <property type="match status" value="1"/>
</dbReference>
<organism evidence="6 7">
    <name type="scientific">Psylliodes chrysocephalus</name>
    <dbReference type="NCBI Taxonomy" id="3402493"/>
    <lineage>
        <taxon>Eukaryota</taxon>
        <taxon>Metazoa</taxon>
        <taxon>Ecdysozoa</taxon>
        <taxon>Arthropoda</taxon>
        <taxon>Hexapoda</taxon>
        <taxon>Insecta</taxon>
        <taxon>Pterygota</taxon>
        <taxon>Neoptera</taxon>
        <taxon>Endopterygota</taxon>
        <taxon>Coleoptera</taxon>
        <taxon>Polyphaga</taxon>
        <taxon>Cucujiformia</taxon>
        <taxon>Chrysomeloidea</taxon>
        <taxon>Chrysomelidae</taxon>
        <taxon>Galerucinae</taxon>
        <taxon>Alticini</taxon>
        <taxon>Psylliodes</taxon>
    </lineage>
</organism>
<dbReference type="OrthoDB" id="1679758at2759"/>
<dbReference type="Pfam" id="PF00412">
    <property type="entry name" value="LIM"/>
    <property type="match status" value="2"/>
</dbReference>
<feature type="region of interest" description="Disordered" evidence="4">
    <location>
        <begin position="150"/>
        <end position="208"/>
    </location>
</feature>
<evidence type="ECO:0000313" key="6">
    <source>
        <dbReference type="EMBL" id="CAH1107793.1"/>
    </source>
</evidence>
<dbReference type="SMART" id="SM00132">
    <property type="entry name" value="LIM"/>
    <property type="match status" value="2"/>
</dbReference>
<protein>
    <recommendedName>
        <fullName evidence="5">LIM zinc-binding domain-containing protein</fullName>
    </recommendedName>
</protein>
<feature type="compositionally biased region" description="Low complexity" evidence="4">
    <location>
        <begin position="177"/>
        <end position="186"/>
    </location>
</feature>
<reference evidence="6" key="1">
    <citation type="submission" date="2022-01" db="EMBL/GenBank/DDBJ databases">
        <authorList>
            <person name="King R."/>
        </authorList>
    </citation>
    <scope>NUCLEOTIDE SEQUENCE</scope>
</reference>
<evidence type="ECO:0000256" key="2">
    <source>
        <dbReference type="ARBA" id="ARBA00022833"/>
    </source>
</evidence>
<dbReference type="Proteomes" id="UP001153636">
    <property type="component" value="Chromosome 3"/>
</dbReference>
<feature type="compositionally biased region" description="Basic residues" evidence="4">
    <location>
        <begin position="150"/>
        <end position="160"/>
    </location>
</feature>
<feature type="domain" description="LIM zinc-binding" evidence="5">
    <location>
        <begin position="3"/>
        <end position="37"/>
    </location>
</feature>
<gene>
    <name evidence="6" type="ORF">PSYICH_LOCUS9349</name>
</gene>
<feature type="domain" description="LIM zinc-binding" evidence="5">
    <location>
        <begin position="488"/>
        <end position="522"/>
    </location>
</feature>
<keyword evidence="3" id="KW-0440">LIM domain</keyword>
<sequence>MTCARCGCGVFKAEDQIIMNKVWHKCCFRCNRCNKVLDKCSAKLFQGEIFCECCHAIVLEDFETLLRPCRVVSSPSCICIKRESQYINKTPSFDYSKKYDICFPSEIKNNLTRNIQSCSCIPDVKNKAYCFAFPMPREVANYYNRTGMRRRNRYASQKRHTSNDKSDHSQKNNDMQPTIRIRTITPPRKRGSPIRVRCPYPREESPQRGPQGYTCCSKYNCRPCSKCDAECPRYTLPVRENSVSCCACRKCREYRCKELDGKTRHPSPPRRNYSPPRKSPCRCIHCVETCGESTEVPELIQHSPRSPRPCDCPRQKDRIHCERPCCPIDRPHHPESPPRIQDCMFHKCCKDHSPSRKECTCKECPRTCEDCPRSCKDCPRGCNEPIRSRKEHAHACVDCPRGCSDCPRGCIDCPRVCKDCPRNCKDYPPLNQCSCCPYVVDAYPSRYKKHGKNNSCRCDKPKKYCVCGKLSPCDCKMNQIQSECTSVCVRCGCKVYAAEKICVSSGSYHTSCFSCVCCHKLLDIKNVYENGGEIYCKHCYNNLMGNSYYGYT</sequence>
<evidence type="ECO:0000313" key="7">
    <source>
        <dbReference type="Proteomes" id="UP001153636"/>
    </source>
</evidence>
<dbReference type="InterPro" id="IPR001781">
    <property type="entry name" value="Znf_LIM"/>
</dbReference>
<dbReference type="GO" id="GO:0046872">
    <property type="term" value="F:metal ion binding"/>
    <property type="evidence" value="ECO:0007669"/>
    <property type="project" value="UniProtKB-KW"/>
</dbReference>
<dbReference type="AlphaFoldDB" id="A0A9P0GC35"/>
<accession>A0A9P0GC35</accession>
<dbReference type="PROSITE" id="PS00478">
    <property type="entry name" value="LIM_DOMAIN_1"/>
    <property type="match status" value="2"/>
</dbReference>
<proteinExistence type="predicted"/>
<keyword evidence="2" id="KW-0862">Zinc</keyword>
<dbReference type="Gene3D" id="2.10.110.10">
    <property type="entry name" value="Cysteine Rich Protein"/>
    <property type="match status" value="2"/>
</dbReference>
<evidence type="ECO:0000259" key="5">
    <source>
        <dbReference type="PROSITE" id="PS00478"/>
    </source>
</evidence>